<protein>
    <submittedName>
        <fullName evidence="1">Uncharacterized protein</fullName>
    </submittedName>
</protein>
<dbReference type="Proteomes" id="UP000287385">
    <property type="component" value="Unassembled WGS sequence"/>
</dbReference>
<name>A0A401X5A6_ACEPA</name>
<evidence type="ECO:0000313" key="2">
    <source>
        <dbReference type="Proteomes" id="UP000287385"/>
    </source>
</evidence>
<reference evidence="1 2" key="1">
    <citation type="submission" date="2016-06" db="EMBL/GenBank/DDBJ databases">
        <title>Acetobacter pasteurianus NBRC 3278 whole genome sequencing project.</title>
        <authorList>
            <person name="Matsutani M."/>
            <person name="Shiwa Y."/>
            <person name="Okamoto-Kainuma A."/>
            <person name="Ishikawa M."/>
            <person name="Koizumi Y."/>
            <person name="Yoshikawa H."/>
            <person name="Yakushi T."/>
            <person name="Matsushita K."/>
        </authorList>
    </citation>
    <scope>NUCLEOTIDE SEQUENCE [LARGE SCALE GENOMIC DNA]</scope>
    <source>
        <strain evidence="1 2">NBRC 3278</strain>
    </source>
</reference>
<dbReference type="EMBL" id="BDEV01000092">
    <property type="protein sequence ID" value="GCD63125.1"/>
    <property type="molecule type" value="Genomic_DNA"/>
</dbReference>
<organism evidence="1 2">
    <name type="scientific">Acetobacter pasteurianus NBRC 3278</name>
    <dbReference type="NCBI Taxonomy" id="1226660"/>
    <lineage>
        <taxon>Bacteria</taxon>
        <taxon>Pseudomonadati</taxon>
        <taxon>Pseudomonadota</taxon>
        <taxon>Alphaproteobacteria</taxon>
        <taxon>Acetobacterales</taxon>
        <taxon>Acetobacteraceae</taxon>
        <taxon>Acetobacter</taxon>
    </lineage>
</organism>
<keyword evidence="2" id="KW-1185">Reference proteome</keyword>
<gene>
    <name evidence="1" type="ORF">NBRC3278_2218</name>
</gene>
<proteinExistence type="predicted"/>
<sequence length="183" mass="20331">MPPVQPGTTLLPCRKPSDLSVSENGLTQVRAYNRWYELVVAGYDGTELFEFIEEPLNKITFPVKSKVCFPSYRSIAFGRYDRDNPALCQPINQSVGIIRFVSKESVQVDVVQKRFSASDISILTLCDIEFHRVAQGIANGMYLCGQAAPGSSDGLIRTPFLRAPALCWCARTIVLSIIMYSLS</sequence>
<accession>A0A401X5A6</accession>
<comment type="caution">
    <text evidence="1">The sequence shown here is derived from an EMBL/GenBank/DDBJ whole genome shotgun (WGS) entry which is preliminary data.</text>
</comment>
<dbReference type="AlphaFoldDB" id="A0A401X5A6"/>
<evidence type="ECO:0000313" key="1">
    <source>
        <dbReference type="EMBL" id="GCD63125.1"/>
    </source>
</evidence>